<proteinExistence type="predicted"/>
<dbReference type="EMBL" id="JPSL02000040">
    <property type="protein sequence ID" value="KGQ22458.2"/>
    <property type="molecule type" value="Genomic_DNA"/>
</dbReference>
<name>A0A0A2WRK9_THEFI</name>
<dbReference type="SUPFAM" id="SSF52172">
    <property type="entry name" value="CheY-like"/>
    <property type="match status" value="1"/>
</dbReference>
<reference evidence="3 4" key="1">
    <citation type="journal article" date="2015" name="Genome Announc.">
        <title>Draft Genome Sequence of the Thermophile Thermus filiformis ATCC 43280, Producer of Carotenoid-(Di)glucoside-Branched Fatty Acid (Di)esters and Source of Hyperthermostable Enzymes of Biotechnological Interest.</title>
        <authorList>
            <person name="Mandelli F."/>
            <person name="Oliveira Ramires B."/>
            <person name="Couger M.B."/>
            <person name="Paixao D.A."/>
            <person name="Camilo C.M."/>
            <person name="Polikarpov I."/>
            <person name="Prade R."/>
            <person name="Riano-Pachon D.M."/>
            <person name="Squina F.M."/>
        </authorList>
    </citation>
    <scope>NUCLEOTIDE SEQUENCE [LARGE SCALE GENOMIC DNA]</scope>
    <source>
        <strain evidence="3 4">ATCC 43280</strain>
    </source>
</reference>
<evidence type="ECO:0000259" key="2">
    <source>
        <dbReference type="PROSITE" id="PS50110"/>
    </source>
</evidence>
<dbReference type="AlphaFoldDB" id="A0A0A2WRK9"/>
<dbReference type="OrthoDB" id="34379at2"/>
<sequence length="117" mass="13421">MAEPYPGVLLLSRNQAVRAYLEMVLEGLGLPLMYFDSAREGLFWLRDHTPRLILLDQDLDVDPFSVAARITHVRRLKEVPLALLISPDEKLRTTAEVVRVRVVEKPLTREKLLPLVH</sequence>
<keyword evidence="1" id="KW-0597">Phosphoprotein</keyword>
<feature type="domain" description="Response regulatory" evidence="2">
    <location>
        <begin position="7"/>
        <end position="117"/>
    </location>
</feature>
<keyword evidence="4" id="KW-1185">Reference proteome</keyword>
<dbReference type="STRING" id="276.THFILI_09815"/>
<evidence type="ECO:0000313" key="3">
    <source>
        <dbReference type="EMBL" id="KGQ22458.2"/>
    </source>
</evidence>
<dbReference type="PROSITE" id="PS50110">
    <property type="entry name" value="RESPONSE_REGULATORY"/>
    <property type="match status" value="1"/>
</dbReference>
<dbReference type="InterPro" id="IPR011006">
    <property type="entry name" value="CheY-like_superfamily"/>
</dbReference>
<dbReference type="GO" id="GO:0000160">
    <property type="term" value="P:phosphorelay signal transduction system"/>
    <property type="evidence" value="ECO:0007669"/>
    <property type="project" value="InterPro"/>
</dbReference>
<gene>
    <name evidence="3" type="ORF">THFILI_09815</name>
</gene>
<organism evidence="3 4">
    <name type="scientific">Thermus filiformis</name>
    <dbReference type="NCBI Taxonomy" id="276"/>
    <lineage>
        <taxon>Bacteria</taxon>
        <taxon>Thermotogati</taxon>
        <taxon>Deinococcota</taxon>
        <taxon>Deinococci</taxon>
        <taxon>Thermales</taxon>
        <taxon>Thermaceae</taxon>
        <taxon>Thermus</taxon>
    </lineage>
</organism>
<feature type="modified residue" description="4-aspartylphosphate" evidence="1">
    <location>
        <position position="56"/>
    </location>
</feature>
<dbReference type="Proteomes" id="UP000030364">
    <property type="component" value="Unassembled WGS sequence"/>
</dbReference>
<dbReference type="InterPro" id="IPR001789">
    <property type="entry name" value="Sig_transdc_resp-reg_receiver"/>
</dbReference>
<dbReference type="RefSeq" id="WP_038062581.1">
    <property type="nucleotide sequence ID" value="NZ_JPSL02000040.1"/>
</dbReference>
<accession>A0A0A2WRK9</accession>
<evidence type="ECO:0000313" key="4">
    <source>
        <dbReference type="Proteomes" id="UP000030364"/>
    </source>
</evidence>
<protein>
    <submittedName>
        <fullName evidence="3">Response regulator</fullName>
    </submittedName>
</protein>
<comment type="caution">
    <text evidence="3">The sequence shown here is derived from an EMBL/GenBank/DDBJ whole genome shotgun (WGS) entry which is preliminary data.</text>
</comment>
<evidence type="ECO:0000256" key="1">
    <source>
        <dbReference type="PROSITE-ProRule" id="PRU00169"/>
    </source>
</evidence>
<dbReference type="Gene3D" id="3.40.50.2300">
    <property type="match status" value="1"/>
</dbReference>